<feature type="transmembrane region" description="Helical" evidence="1">
    <location>
        <begin position="284"/>
        <end position="305"/>
    </location>
</feature>
<feature type="transmembrane region" description="Helical" evidence="1">
    <location>
        <begin position="139"/>
        <end position="155"/>
    </location>
</feature>
<evidence type="ECO:0000313" key="2">
    <source>
        <dbReference type="EMBL" id="VAX39910.1"/>
    </source>
</evidence>
<proteinExistence type="predicted"/>
<evidence type="ECO:0008006" key="3">
    <source>
        <dbReference type="Google" id="ProtNLM"/>
    </source>
</evidence>
<feature type="transmembrane region" description="Helical" evidence="1">
    <location>
        <begin position="317"/>
        <end position="346"/>
    </location>
</feature>
<accession>A0A3B1DWZ8</accession>
<dbReference type="AlphaFoldDB" id="A0A3B1DWZ8"/>
<feature type="transmembrane region" description="Helical" evidence="1">
    <location>
        <begin position="371"/>
        <end position="394"/>
    </location>
</feature>
<protein>
    <recommendedName>
        <fullName evidence="3">Glycosyltransferase RgtA/B/C/D-like domain-containing protein</fullName>
    </recommendedName>
</protein>
<name>A0A3B1DWZ8_9ZZZZ</name>
<keyword evidence="1" id="KW-0812">Transmembrane</keyword>
<feature type="transmembrane region" description="Helical" evidence="1">
    <location>
        <begin position="207"/>
        <end position="224"/>
    </location>
</feature>
<keyword evidence="1" id="KW-0472">Membrane</keyword>
<organism evidence="2">
    <name type="scientific">hydrothermal vent metagenome</name>
    <dbReference type="NCBI Taxonomy" id="652676"/>
    <lineage>
        <taxon>unclassified sequences</taxon>
        <taxon>metagenomes</taxon>
        <taxon>ecological metagenomes</taxon>
    </lineage>
</organism>
<feature type="transmembrane region" description="Helical" evidence="1">
    <location>
        <begin position="35"/>
        <end position="55"/>
    </location>
</feature>
<feature type="transmembrane region" description="Helical" evidence="1">
    <location>
        <begin position="245"/>
        <end position="264"/>
    </location>
</feature>
<sequence length="530" mass="60741">MTVSSPDVRTTQTEALPDASDLEDKMPLWFRSSKLLVLFVSIGGILFLYFSYLSVDQTTVWGDLSYGELIWKTKSIPVTEPFMPLAEGMQVTDNAWLSQLGLYHLYMWYRVPALQFFHAACIAIVIGLLMGYSFFRSRNTTCTLAGLILFLWVSWQPLHSVQPQLVGLCCLMLLWGLLQSRKWKTGHYVSLFLLFVFWVNLHASFVIGLAIIAACCVGSFIDLLRRTDGFRSSFLGSRFRRYLSIFELAILATLLNPYGLRIYSGVASMVQSDNLQDLLQWNALTLRLPQGQAVAFLSLLLVIVYRMTPRRISTIEVIQLIGLGAAALWMAHMTIWWAMVAAWYFMLHASAVWNHSQSQHQEKEPAERKSLWTVMAMGIAFLLWAITPFGTSVLHGHQEKFDLKISRQTPRAAVEKLLDDRENGDLPVGQIFNTHEWGDYIVWKSGKEILPVFTASRVQAVPREVWQHYLQISNMGSDWFEMLDRYGVNVILIDKQEHQNFGKALKREEEWGAPVYEDNVSLLFYRKKPL</sequence>
<evidence type="ECO:0000256" key="1">
    <source>
        <dbReference type="SAM" id="Phobius"/>
    </source>
</evidence>
<dbReference type="EMBL" id="UOGL01000381">
    <property type="protein sequence ID" value="VAX39910.1"/>
    <property type="molecule type" value="Genomic_DNA"/>
</dbReference>
<feature type="transmembrane region" description="Helical" evidence="1">
    <location>
        <begin position="113"/>
        <end position="132"/>
    </location>
</feature>
<gene>
    <name evidence="2" type="ORF">MNBD_PLANCTO02-1803</name>
</gene>
<reference evidence="2" key="1">
    <citation type="submission" date="2018-06" db="EMBL/GenBank/DDBJ databases">
        <authorList>
            <person name="Zhirakovskaya E."/>
        </authorList>
    </citation>
    <scope>NUCLEOTIDE SEQUENCE</scope>
</reference>
<keyword evidence="1" id="KW-1133">Transmembrane helix</keyword>